<dbReference type="Proteomes" id="UP001177021">
    <property type="component" value="Unassembled WGS sequence"/>
</dbReference>
<keyword evidence="2" id="KW-1185">Reference proteome</keyword>
<dbReference type="EMBL" id="CASHSV030000024">
    <property type="protein sequence ID" value="CAJ2638859.1"/>
    <property type="molecule type" value="Genomic_DNA"/>
</dbReference>
<organism evidence="1 2">
    <name type="scientific">Trifolium pratense</name>
    <name type="common">Red clover</name>
    <dbReference type="NCBI Taxonomy" id="57577"/>
    <lineage>
        <taxon>Eukaryota</taxon>
        <taxon>Viridiplantae</taxon>
        <taxon>Streptophyta</taxon>
        <taxon>Embryophyta</taxon>
        <taxon>Tracheophyta</taxon>
        <taxon>Spermatophyta</taxon>
        <taxon>Magnoliopsida</taxon>
        <taxon>eudicotyledons</taxon>
        <taxon>Gunneridae</taxon>
        <taxon>Pentapetalae</taxon>
        <taxon>rosids</taxon>
        <taxon>fabids</taxon>
        <taxon>Fabales</taxon>
        <taxon>Fabaceae</taxon>
        <taxon>Papilionoideae</taxon>
        <taxon>50 kb inversion clade</taxon>
        <taxon>NPAAA clade</taxon>
        <taxon>Hologalegina</taxon>
        <taxon>IRL clade</taxon>
        <taxon>Trifolieae</taxon>
        <taxon>Trifolium</taxon>
    </lineage>
</organism>
<comment type="caution">
    <text evidence="1">The sequence shown here is derived from an EMBL/GenBank/DDBJ whole genome shotgun (WGS) entry which is preliminary data.</text>
</comment>
<accession>A0ACB0J4G5</accession>
<evidence type="ECO:0000313" key="2">
    <source>
        <dbReference type="Proteomes" id="UP001177021"/>
    </source>
</evidence>
<reference evidence="1" key="1">
    <citation type="submission" date="2023-10" db="EMBL/GenBank/DDBJ databases">
        <authorList>
            <person name="Rodriguez Cubillos JULIANA M."/>
            <person name="De Vega J."/>
        </authorList>
    </citation>
    <scope>NUCLEOTIDE SEQUENCE</scope>
</reference>
<proteinExistence type="predicted"/>
<protein>
    <submittedName>
        <fullName evidence="1">Uncharacterized protein</fullName>
    </submittedName>
</protein>
<name>A0ACB0J4G5_TRIPR</name>
<sequence>MSVVDDDYNNALNLLPQKLKLLRSVNLSGNTYMTDSSFLQLCINYEFLQEVLISRCSSITHVGIAEAIHHRQDLNSFSVTSVKEGLELENLHSYFVDSLTNLKCLTCLDFSFSSVTDWMLKALALHSPPLTKLIATIIPSRFKIF</sequence>
<gene>
    <name evidence="1" type="ORF">MILVUS5_LOCUS8995</name>
</gene>
<evidence type="ECO:0000313" key="1">
    <source>
        <dbReference type="EMBL" id="CAJ2638859.1"/>
    </source>
</evidence>